<dbReference type="AlphaFoldDB" id="A0A6P7SPC3"/>
<reference evidence="3" key="1">
    <citation type="submission" date="2025-08" db="UniProtKB">
        <authorList>
            <consortium name="RefSeq"/>
        </authorList>
    </citation>
    <scope>IDENTIFICATION</scope>
</reference>
<keyword evidence="2" id="KW-1185">Reference proteome</keyword>
<evidence type="ECO:0000313" key="3">
    <source>
        <dbReference type="RefSeq" id="XP_029639726.1"/>
    </source>
</evidence>
<evidence type="ECO:0000256" key="1">
    <source>
        <dbReference type="SAM" id="MobiDB-lite"/>
    </source>
</evidence>
<dbReference type="PANTHER" id="PTHR46068:SF1">
    <property type="entry name" value="TRANSPOSASE IS30-LIKE HTH DOMAIN-CONTAINING PROTEIN"/>
    <property type="match status" value="1"/>
</dbReference>
<accession>A0A6P7SPC3</accession>
<gene>
    <name evidence="3" type="primary">LOC115214833</name>
</gene>
<evidence type="ECO:0000313" key="2">
    <source>
        <dbReference type="Proteomes" id="UP000515154"/>
    </source>
</evidence>
<dbReference type="PANTHER" id="PTHR46068">
    <property type="entry name" value="PROTEIN CBG27172"/>
    <property type="match status" value="1"/>
</dbReference>
<proteinExistence type="predicted"/>
<protein>
    <submittedName>
        <fullName evidence="3">Uncharacterized protein LOC115214833</fullName>
    </submittedName>
</protein>
<name>A0A6P7SPC3_9MOLL</name>
<organism evidence="2 3">
    <name type="scientific">Octopus sinensis</name>
    <name type="common">East Asian common octopus</name>
    <dbReference type="NCBI Taxonomy" id="2607531"/>
    <lineage>
        <taxon>Eukaryota</taxon>
        <taxon>Metazoa</taxon>
        <taxon>Spiralia</taxon>
        <taxon>Lophotrochozoa</taxon>
        <taxon>Mollusca</taxon>
        <taxon>Cephalopoda</taxon>
        <taxon>Coleoidea</taxon>
        <taxon>Octopodiformes</taxon>
        <taxon>Octopoda</taxon>
        <taxon>Incirrata</taxon>
        <taxon>Octopodidae</taxon>
        <taxon>Octopus</taxon>
    </lineage>
</organism>
<feature type="region of interest" description="Disordered" evidence="1">
    <location>
        <begin position="1"/>
        <end position="32"/>
    </location>
</feature>
<sequence length="165" mass="18842">MKRVDMGNSIQRRSGSGGANKKRNQDFINTPKAKISTHPATSFRKLASEIELDHKNVRAAMNDNLGLKSYNRTPRRLLAEPIRARRLERRIGVLKKSRSAMKIFSDEKIFTVDNVVNRRNNRYIASEQLTSKTPSEQNIQPSSLLLWLVTDERCPSTSTSLENKM</sequence>
<dbReference type="Proteomes" id="UP000515154">
    <property type="component" value="Linkage group LG8"/>
</dbReference>
<dbReference type="RefSeq" id="XP_029639726.1">
    <property type="nucleotide sequence ID" value="XM_029783866.1"/>
</dbReference>
<dbReference type="KEGG" id="osn:115214833"/>